<evidence type="ECO:0000313" key="8">
    <source>
        <dbReference type="Proteomes" id="UP001165060"/>
    </source>
</evidence>
<name>A0ABQ6M9V0_9STRA</name>
<comment type="caution">
    <text evidence="7">The sequence shown here is derived from an EMBL/GenBank/DDBJ whole genome shotgun (WGS) entry which is preliminary data.</text>
</comment>
<dbReference type="CDD" id="cd07723">
    <property type="entry name" value="hydroxyacylglutathione_hydrolase_MBL-fold"/>
    <property type="match status" value="1"/>
</dbReference>
<reference evidence="7 8" key="1">
    <citation type="journal article" date="2023" name="Commun. Biol.">
        <title>Genome analysis of Parmales, the sister group of diatoms, reveals the evolutionary specialization of diatoms from phago-mixotrophs to photoautotrophs.</title>
        <authorList>
            <person name="Ban H."/>
            <person name="Sato S."/>
            <person name="Yoshikawa S."/>
            <person name="Yamada K."/>
            <person name="Nakamura Y."/>
            <person name="Ichinomiya M."/>
            <person name="Sato N."/>
            <person name="Blanc-Mathieu R."/>
            <person name="Endo H."/>
            <person name="Kuwata A."/>
            <person name="Ogata H."/>
        </authorList>
    </citation>
    <scope>NUCLEOTIDE SEQUENCE [LARGE SCALE GENOMIC DNA]</scope>
</reference>
<evidence type="ECO:0000256" key="3">
    <source>
        <dbReference type="ARBA" id="ARBA00022723"/>
    </source>
</evidence>
<gene>
    <name evidence="7" type="ORF">TeGR_g9136</name>
</gene>
<dbReference type="EMBL" id="BRYB01002586">
    <property type="protein sequence ID" value="GMI22150.1"/>
    <property type="molecule type" value="Genomic_DNA"/>
</dbReference>
<protein>
    <recommendedName>
        <fullName evidence="6">Metallo-beta-lactamase domain-containing protein</fullName>
    </recommendedName>
</protein>
<proteinExistence type="inferred from homology"/>
<feature type="domain" description="Metallo-beta-lactamase" evidence="6">
    <location>
        <begin position="82"/>
        <end position="276"/>
    </location>
</feature>
<accession>A0ABQ6M9V0</accession>
<evidence type="ECO:0000256" key="2">
    <source>
        <dbReference type="ARBA" id="ARBA00006759"/>
    </source>
</evidence>
<dbReference type="InterPro" id="IPR035680">
    <property type="entry name" value="Clx_II_MBL"/>
</dbReference>
<dbReference type="InterPro" id="IPR036866">
    <property type="entry name" value="RibonucZ/Hydroxyglut_hydro"/>
</dbReference>
<sequence>MLGLGLVTVILTYFMSKISVHFGLVVEHLYMGALSPVCRWCHIKLLKLGLWLSGSTFHADFIDRRTSLAPDLHVHLIPVLSDNYCFLIVHTTASAATGVLIDVGDAEPVGLALKYLNERFEYSPHGIQIEAILSTHKHHDHTAGNLTFKKNYPHCIPSSSQLEIVGSAVEGVPGCTRAVRHGDEVAYSAGRIRLKVVAVPCHTRGSVCFVLADASASSACCVFTGDALFCGGCGAPFEAGLNKHSAMHVQMTFAEILIAASPPNRSLIETLIFPGHEYTSVLLGSQTLSGETAASMGPSAFFECMSLLFTMDHKDNRLGTRGGREPTVPGTLKREMSISSEYRRMKWHAAVLCSYLGRVAEAPVEAGDIELDLGDVESAGAAEPEGTGEGVFEVLFRRDLDLLVRKLASVENISGPVAASALMQLREKGVRQEKIERERLEKRVAMAGNTPSKPNKERTNLVEALVALGCSPPALCNADAAALGVRTPSSHARGWGEDDRVDVGRLLLVLGKMKRKQAAKAGATLASLVEAIEGAGAEGVTAGRLATEVLGAKKPEKNALLAALTCGTCCTPSPPPTEEEGQQGDSGAVAVLDHQQEGRQPGEALMEALLRQAKARDEAMCKICDGIDCNK</sequence>
<keyword evidence="8" id="KW-1185">Reference proteome</keyword>
<dbReference type="PANTHER" id="PTHR11935">
    <property type="entry name" value="BETA LACTAMASE DOMAIN"/>
    <property type="match status" value="1"/>
</dbReference>
<comment type="cofactor">
    <cofactor evidence="1">
        <name>Zn(2+)</name>
        <dbReference type="ChEBI" id="CHEBI:29105"/>
    </cofactor>
</comment>
<dbReference type="PANTHER" id="PTHR11935:SF116">
    <property type="entry name" value="HYDROLASE PNKD-RELATED"/>
    <property type="match status" value="1"/>
</dbReference>
<dbReference type="Pfam" id="PF00753">
    <property type="entry name" value="Lactamase_B"/>
    <property type="match status" value="1"/>
</dbReference>
<keyword evidence="3" id="KW-0479">Metal-binding</keyword>
<dbReference type="Gene3D" id="3.60.15.10">
    <property type="entry name" value="Ribonuclease Z/Hydroxyacylglutathione hydrolase-like"/>
    <property type="match status" value="1"/>
</dbReference>
<evidence type="ECO:0000256" key="1">
    <source>
        <dbReference type="ARBA" id="ARBA00001947"/>
    </source>
</evidence>
<dbReference type="Proteomes" id="UP001165060">
    <property type="component" value="Unassembled WGS sequence"/>
</dbReference>
<evidence type="ECO:0000313" key="7">
    <source>
        <dbReference type="EMBL" id="GMI22150.1"/>
    </source>
</evidence>
<keyword evidence="4" id="KW-0378">Hydrolase</keyword>
<dbReference type="SMART" id="SM00849">
    <property type="entry name" value="Lactamase_B"/>
    <property type="match status" value="1"/>
</dbReference>
<evidence type="ECO:0000256" key="5">
    <source>
        <dbReference type="ARBA" id="ARBA00022833"/>
    </source>
</evidence>
<evidence type="ECO:0000256" key="4">
    <source>
        <dbReference type="ARBA" id="ARBA00022801"/>
    </source>
</evidence>
<dbReference type="InterPro" id="IPR001279">
    <property type="entry name" value="Metallo-B-lactamas"/>
</dbReference>
<evidence type="ECO:0000259" key="6">
    <source>
        <dbReference type="SMART" id="SM00849"/>
    </source>
</evidence>
<keyword evidence="5" id="KW-0862">Zinc</keyword>
<comment type="similarity">
    <text evidence="2">Belongs to the metallo-beta-lactamase superfamily. Glyoxalase II family.</text>
</comment>
<organism evidence="7 8">
    <name type="scientific">Tetraparma gracilis</name>
    <dbReference type="NCBI Taxonomy" id="2962635"/>
    <lineage>
        <taxon>Eukaryota</taxon>
        <taxon>Sar</taxon>
        <taxon>Stramenopiles</taxon>
        <taxon>Ochrophyta</taxon>
        <taxon>Bolidophyceae</taxon>
        <taxon>Parmales</taxon>
        <taxon>Triparmaceae</taxon>
        <taxon>Tetraparma</taxon>
    </lineage>
</organism>
<dbReference type="SUPFAM" id="SSF56281">
    <property type="entry name" value="Metallo-hydrolase/oxidoreductase"/>
    <property type="match status" value="1"/>
</dbReference>